<sequence>MSEPINSTGEDNNPFWRRWIPGTNASEENSQDTPTNSSSEHQDEGWLKRYIPAWFSNQESLEISDSTSYHQLTKKQIKILENEAEQGILKGHDTCCWFNETLNNKLLDSDGVLSVYNTGSATCPLPLSKYPLLPQRKSTIINAKNSTIIPGVSPTEYMHELPLKTKLAHAIKNHYNFISEKHLYLKQHSTLNFNEDTIIVISLHGSLPEKYERVSTGKLPTALELNDQMLKKLLNFDPHRALTFSFECPLDVKPTPMVLQETISLLKNWMHLFQDATRIFVIGTYHSVPLSILLTDAILDNFTITKLKSIGILGFESCLQGYQFWNHTAEITPQSMENPTFQVNKEKALFEGSSKLQQEVLSTYRNYRNPDGPERKELMNVLDKLLFHHPNLRISLVGKLYDNFLTVSQKLAMDYIHPMIQRRLWCDGNNMNLNYINVAKAIPDETMINLEQSFKIPIPEEREFEVSIMNNMLLAINLGHRQFIPFLNELSPFYISRSFNSSTCPALLKKQLQTESKAWQQEKDASFKEMVTDSEKILPKDITTYRVAFDYLHYKSHRSPDDIELKTSIFNDISILEGFIYDNIFTANLQAPVHLMMHHSSDNSKVLNSVNEYNLVWNFHEVMSSFIRIRNFPTLPGPPVITACMETPNSQSQRIEITKAIFDNTNLESCKRMEQLWRTYQTWNPNTTGLKKLHNILSVLRLYDSGEQLQKDVSIV</sequence>
<name>Q6CPX1_KLULA</name>
<dbReference type="PaxDb" id="284590-Q6CPX1"/>
<feature type="compositionally biased region" description="Polar residues" evidence="1">
    <location>
        <begin position="1"/>
        <end position="11"/>
    </location>
</feature>
<organism evidence="2 3">
    <name type="scientific">Kluyveromyces lactis (strain ATCC 8585 / CBS 2359 / DSM 70799 / NBRC 1267 / NRRL Y-1140 / WM37)</name>
    <name type="common">Yeast</name>
    <name type="synonym">Candida sphaerica</name>
    <dbReference type="NCBI Taxonomy" id="284590"/>
    <lineage>
        <taxon>Eukaryota</taxon>
        <taxon>Fungi</taxon>
        <taxon>Dikarya</taxon>
        <taxon>Ascomycota</taxon>
        <taxon>Saccharomycotina</taxon>
        <taxon>Saccharomycetes</taxon>
        <taxon>Saccharomycetales</taxon>
        <taxon>Saccharomycetaceae</taxon>
        <taxon>Kluyveromyces</taxon>
    </lineage>
</organism>
<dbReference type="Proteomes" id="UP000000598">
    <property type="component" value="Chromosome E"/>
</dbReference>
<protein>
    <submittedName>
        <fullName evidence="2">KLLA0E01563p</fullName>
    </submittedName>
</protein>
<feature type="region of interest" description="Disordered" evidence="1">
    <location>
        <begin position="1"/>
        <end position="43"/>
    </location>
</feature>
<feature type="compositionally biased region" description="Polar residues" evidence="1">
    <location>
        <begin position="23"/>
        <end position="39"/>
    </location>
</feature>
<gene>
    <name evidence="2" type="ORF">KLLA0_E01563g</name>
</gene>
<reference evidence="2 3" key="1">
    <citation type="journal article" date="2004" name="Nature">
        <title>Genome evolution in yeasts.</title>
        <authorList>
            <consortium name="Genolevures"/>
            <person name="Dujon B."/>
            <person name="Sherman D."/>
            <person name="Fischer G."/>
            <person name="Durrens P."/>
            <person name="Casaregola S."/>
            <person name="Lafontaine I."/>
            <person name="de Montigny J."/>
            <person name="Marck C."/>
            <person name="Neuveglise C."/>
            <person name="Talla E."/>
            <person name="Goffard N."/>
            <person name="Frangeul L."/>
            <person name="Aigle M."/>
            <person name="Anthouard V."/>
            <person name="Babour A."/>
            <person name="Barbe V."/>
            <person name="Barnay S."/>
            <person name="Blanchin S."/>
            <person name="Beckerich J.M."/>
            <person name="Beyne E."/>
            <person name="Bleykasten C."/>
            <person name="Boisrame A."/>
            <person name="Boyer J."/>
            <person name="Cattolico L."/>
            <person name="Confanioleri F."/>
            <person name="de Daruvar A."/>
            <person name="Despons L."/>
            <person name="Fabre E."/>
            <person name="Fairhead C."/>
            <person name="Ferry-Dumazet H."/>
            <person name="Groppi A."/>
            <person name="Hantraye F."/>
            <person name="Hennequin C."/>
            <person name="Jauniaux N."/>
            <person name="Joyet P."/>
            <person name="Kachouri R."/>
            <person name="Kerrest A."/>
            <person name="Koszul R."/>
            <person name="Lemaire M."/>
            <person name="Lesur I."/>
            <person name="Ma L."/>
            <person name="Muller H."/>
            <person name="Nicaud J.M."/>
            <person name="Nikolski M."/>
            <person name="Oztas S."/>
            <person name="Ozier-Kalogeropoulos O."/>
            <person name="Pellenz S."/>
            <person name="Potier S."/>
            <person name="Richard G.F."/>
            <person name="Straub M.L."/>
            <person name="Suleau A."/>
            <person name="Swennene D."/>
            <person name="Tekaia F."/>
            <person name="Wesolowski-Louvel M."/>
            <person name="Westhof E."/>
            <person name="Wirth B."/>
            <person name="Zeniou-Meyer M."/>
            <person name="Zivanovic I."/>
            <person name="Bolotin-Fukuhara M."/>
            <person name="Thierry A."/>
            <person name="Bouchier C."/>
            <person name="Caudron B."/>
            <person name="Scarpelli C."/>
            <person name="Gaillardin C."/>
            <person name="Weissenbach J."/>
            <person name="Wincker P."/>
            <person name="Souciet J.L."/>
        </authorList>
    </citation>
    <scope>NUCLEOTIDE SEQUENCE [LARGE SCALE GENOMIC DNA]</scope>
    <source>
        <strain evidence="3">ATCC 8585 / CBS 2359 / DSM 70799 / NBRC 1267 / NRRL Y-1140 / WM37</strain>
    </source>
</reference>
<dbReference type="AlphaFoldDB" id="Q6CPX1"/>
<proteinExistence type="predicted"/>
<keyword evidence="3" id="KW-1185">Reference proteome</keyword>
<accession>Q6CPX1</accession>
<dbReference type="HOGENOM" id="CLU_020648_0_0_1"/>
<dbReference type="InParanoid" id="Q6CPX1"/>
<dbReference type="FunCoup" id="Q6CPX1">
    <property type="interactions" value="4"/>
</dbReference>
<dbReference type="OMA" id="GYRFWDH"/>
<evidence type="ECO:0000313" key="2">
    <source>
        <dbReference type="EMBL" id="CAG99105.1"/>
    </source>
</evidence>
<dbReference type="EMBL" id="CR382125">
    <property type="protein sequence ID" value="CAG99105.1"/>
    <property type="molecule type" value="Genomic_DNA"/>
</dbReference>
<dbReference type="eggNOG" id="ENOG502QXS0">
    <property type="taxonomic scope" value="Eukaryota"/>
</dbReference>
<evidence type="ECO:0000256" key="1">
    <source>
        <dbReference type="SAM" id="MobiDB-lite"/>
    </source>
</evidence>
<evidence type="ECO:0000313" key="3">
    <source>
        <dbReference type="Proteomes" id="UP000000598"/>
    </source>
</evidence>
<dbReference type="KEGG" id="kla:KLLA0_E01563g"/>